<name>A0ABU6MHS2_9BACI</name>
<evidence type="ECO:0000313" key="1">
    <source>
        <dbReference type="EMBL" id="MED1203943.1"/>
    </source>
</evidence>
<comment type="caution">
    <text evidence="1">The sequence shown here is derived from an EMBL/GenBank/DDBJ whole genome shotgun (WGS) entry which is preliminary data.</text>
</comment>
<gene>
    <name evidence="1" type="ORF">P4T90_12855</name>
</gene>
<evidence type="ECO:0000313" key="2">
    <source>
        <dbReference type="Proteomes" id="UP001341444"/>
    </source>
</evidence>
<reference evidence="1 2" key="1">
    <citation type="submission" date="2023-03" db="EMBL/GenBank/DDBJ databases">
        <title>Bacillus Genome Sequencing.</title>
        <authorList>
            <person name="Dunlap C."/>
        </authorList>
    </citation>
    <scope>NUCLEOTIDE SEQUENCE [LARGE SCALE GENOMIC DNA]</scope>
    <source>
        <strain evidence="1 2">B-23453</strain>
    </source>
</reference>
<sequence length="106" mass="12026">MEGKRLLRFQQVIGIARKQATMWFHYRPRKASACNGNQPSGMNRTQRMSMYNPNFDLIQRLIGAEGARLLRGSAGFMETPKELTMMRLPAGLGKRAPATEINQQDD</sequence>
<evidence type="ECO:0008006" key="3">
    <source>
        <dbReference type="Google" id="ProtNLM"/>
    </source>
</evidence>
<protein>
    <recommendedName>
        <fullName evidence="3">Homeobox domain-containing protein</fullName>
    </recommendedName>
</protein>
<organism evidence="1 2">
    <name type="scientific">Heyndrickxia acidicola</name>
    <dbReference type="NCBI Taxonomy" id="209389"/>
    <lineage>
        <taxon>Bacteria</taxon>
        <taxon>Bacillati</taxon>
        <taxon>Bacillota</taxon>
        <taxon>Bacilli</taxon>
        <taxon>Bacillales</taxon>
        <taxon>Bacillaceae</taxon>
        <taxon>Heyndrickxia</taxon>
    </lineage>
</organism>
<proteinExistence type="predicted"/>
<dbReference type="RefSeq" id="WP_066265176.1">
    <property type="nucleotide sequence ID" value="NZ_JARMAB010000018.1"/>
</dbReference>
<accession>A0ABU6MHS2</accession>
<dbReference type="Proteomes" id="UP001341444">
    <property type="component" value="Unassembled WGS sequence"/>
</dbReference>
<dbReference type="EMBL" id="JARMAB010000018">
    <property type="protein sequence ID" value="MED1203943.1"/>
    <property type="molecule type" value="Genomic_DNA"/>
</dbReference>
<keyword evidence="2" id="KW-1185">Reference proteome</keyword>